<protein>
    <submittedName>
        <fullName evidence="1">Uncharacterized protein</fullName>
    </submittedName>
</protein>
<dbReference type="RefSeq" id="WP_087967578.1">
    <property type="nucleotide sequence ID" value="NZ_NFDN01000072.1"/>
</dbReference>
<comment type="caution">
    <text evidence="1">The sequence shown here is derived from an EMBL/GenBank/DDBJ whole genome shotgun (WGS) entry which is preliminary data.</text>
</comment>
<reference evidence="1 2" key="1">
    <citation type="submission" date="2016-10" db="EMBL/GenBank/DDBJ databases">
        <title>Comparative genomics of Bacillus thuringiensis reveals a path to pathogens against multiple invertebrate hosts.</title>
        <authorList>
            <person name="Zheng J."/>
            <person name="Gao Q."/>
            <person name="Liu H."/>
            <person name="Peng D."/>
            <person name="Ruan L."/>
            <person name="Sun M."/>
        </authorList>
    </citation>
    <scope>NUCLEOTIDE SEQUENCE [LARGE SCALE GENOMIC DNA]</scope>
    <source>
        <strain evidence="1">BGSC 4CA1</strain>
    </source>
</reference>
<dbReference type="Proteomes" id="UP000195129">
    <property type="component" value="Unassembled WGS sequence"/>
</dbReference>
<name>A0A9X6F448_BACTU</name>
<accession>A0A9X6F448</accession>
<gene>
    <name evidence="1" type="ORF">BK746_27625</name>
</gene>
<evidence type="ECO:0000313" key="1">
    <source>
        <dbReference type="EMBL" id="OTY53236.1"/>
    </source>
</evidence>
<dbReference type="AlphaFoldDB" id="A0A9X6F448"/>
<evidence type="ECO:0000313" key="2">
    <source>
        <dbReference type="Proteomes" id="UP000195129"/>
    </source>
</evidence>
<organism evidence="1 2">
    <name type="scientific">Bacillus thuringiensis serovar yosoo</name>
    <dbReference type="NCBI Taxonomy" id="180848"/>
    <lineage>
        <taxon>Bacteria</taxon>
        <taxon>Bacillati</taxon>
        <taxon>Bacillota</taxon>
        <taxon>Bacilli</taxon>
        <taxon>Bacillales</taxon>
        <taxon>Bacillaceae</taxon>
        <taxon>Bacillus</taxon>
        <taxon>Bacillus cereus group</taxon>
    </lineage>
</organism>
<proteinExistence type="predicted"/>
<sequence>MPVSFTPDTPIKITEFDYKGFLDSQSAYLGEYSFFEKWKEHWLEIFMAEEAAIKECMERFPGLNPILARAKHYPNRSIGEYEMYSFDNITPCGTVALHFDVENMKEFLEVNQLEKETLNISQIYVDPETPVIQEKKQDHRIPFFVRMYGTPHSYICVDGNKRVQVRLAEGQTEFEGYVFYPEHYQTMFVFGVDVNYYILMYELDALFEKKRRRLR</sequence>
<dbReference type="EMBL" id="NFDN01000072">
    <property type="protein sequence ID" value="OTY53236.1"/>
    <property type="molecule type" value="Genomic_DNA"/>
</dbReference>